<accession>A0A8H5EVG3</accession>
<gene>
    <name evidence="3" type="ORF">D9619_013725</name>
</gene>
<feature type="transmembrane region" description="Helical" evidence="2">
    <location>
        <begin position="233"/>
        <end position="252"/>
    </location>
</feature>
<feature type="region of interest" description="Disordered" evidence="1">
    <location>
        <begin position="309"/>
        <end position="340"/>
    </location>
</feature>
<dbReference type="Proteomes" id="UP000567179">
    <property type="component" value="Unassembled WGS sequence"/>
</dbReference>
<name>A0A8H5EVG3_9AGAR</name>
<feature type="transmembrane region" description="Helical" evidence="2">
    <location>
        <begin position="191"/>
        <end position="213"/>
    </location>
</feature>
<keyword evidence="2" id="KW-0472">Membrane</keyword>
<dbReference type="AlphaFoldDB" id="A0A8H5EVG3"/>
<keyword evidence="2" id="KW-1133">Transmembrane helix</keyword>
<evidence type="ECO:0000313" key="4">
    <source>
        <dbReference type="Proteomes" id="UP000567179"/>
    </source>
</evidence>
<protein>
    <submittedName>
        <fullName evidence="3">Uncharacterized protein</fullName>
    </submittedName>
</protein>
<evidence type="ECO:0000256" key="2">
    <source>
        <dbReference type="SAM" id="Phobius"/>
    </source>
</evidence>
<feature type="compositionally biased region" description="Basic and acidic residues" evidence="1">
    <location>
        <begin position="316"/>
        <end position="332"/>
    </location>
</feature>
<proteinExistence type="predicted"/>
<feature type="transmembrane region" description="Helical" evidence="2">
    <location>
        <begin position="12"/>
        <end position="30"/>
    </location>
</feature>
<feature type="transmembrane region" description="Helical" evidence="2">
    <location>
        <begin position="122"/>
        <end position="141"/>
    </location>
</feature>
<evidence type="ECO:0000313" key="3">
    <source>
        <dbReference type="EMBL" id="KAF5313782.1"/>
    </source>
</evidence>
<feature type="transmembrane region" description="Helical" evidence="2">
    <location>
        <begin position="42"/>
        <end position="62"/>
    </location>
</feature>
<reference evidence="3 4" key="1">
    <citation type="journal article" date="2020" name="ISME J.">
        <title>Uncovering the hidden diversity of litter-decomposition mechanisms in mushroom-forming fungi.</title>
        <authorList>
            <person name="Floudas D."/>
            <person name="Bentzer J."/>
            <person name="Ahren D."/>
            <person name="Johansson T."/>
            <person name="Persson P."/>
            <person name="Tunlid A."/>
        </authorList>
    </citation>
    <scope>NUCLEOTIDE SEQUENCE [LARGE SCALE GENOMIC DNA]</scope>
    <source>
        <strain evidence="3 4">CBS 101986</strain>
    </source>
</reference>
<sequence length="340" mass="37772">MFKLTPYFDAYFNPLILDGFFMGFYFLLYVQAVWKLVKRKAVGLYLVALTILWMSLTSYFIFDWVRARNAFVINNDSPQTILDAYRNFANNTPATTILVATITSDGILIWRSYVFWEKKWTLGVLTPLLLASSVCTISFIAKPSEGRLFWALASIFSAATSIISTCLIAKKTLSSTGTLPKGNPYPKPIEILVQSAGLQSFVLLVNAMVSIVIAAENAQFGSHSDALLTQMSAYIFTCSRAAMGIAPTLIAFRFADEKPQVAVNTTSRSSPLSRLTFARSARRTDTETGADRTRISTIRFGTVQRDNDDAGILSDRGVDNQLERKESNEKVQHITTPDSD</sequence>
<feature type="transmembrane region" description="Helical" evidence="2">
    <location>
        <begin position="147"/>
        <end position="170"/>
    </location>
</feature>
<keyword evidence="4" id="KW-1185">Reference proteome</keyword>
<feature type="transmembrane region" description="Helical" evidence="2">
    <location>
        <begin position="92"/>
        <end position="110"/>
    </location>
</feature>
<dbReference type="OrthoDB" id="3039972at2759"/>
<dbReference type="EMBL" id="JAACJJ010000047">
    <property type="protein sequence ID" value="KAF5313782.1"/>
    <property type="molecule type" value="Genomic_DNA"/>
</dbReference>
<evidence type="ECO:0000256" key="1">
    <source>
        <dbReference type="SAM" id="MobiDB-lite"/>
    </source>
</evidence>
<comment type="caution">
    <text evidence="3">The sequence shown here is derived from an EMBL/GenBank/DDBJ whole genome shotgun (WGS) entry which is preliminary data.</text>
</comment>
<organism evidence="3 4">
    <name type="scientific">Psilocybe cf. subviscida</name>
    <dbReference type="NCBI Taxonomy" id="2480587"/>
    <lineage>
        <taxon>Eukaryota</taxon>
        <taxon>Fungi</taxon>
        <taxon>Dikarya</taxon>
        <taxon>Basidiomycota</taxon>
        <taxon>Agaricomycotina</taxon>
        <taxon>Agaricomycetes</taxon>
        <taxon>Agaricomycetidae</taxon>
        <taxon>Agaricales</taxon>
        <taxon>Agaricineae</taxon>
        <taxon>Strophariaceae</taxon>
        <taxon>Psilocybe</taxon>
    </lineage>
</organism>
<keyword evidence="2" id="KW-0812">Transmembrane</keyword>